<keyword evidence="9" id="KW-1185">Reference proteome</keyword>
<evidence type="ECO:0000313" key="8">
    <source>
        <dbReference type="EMBL" id="EKF56469.1"/>
    </source>
</evidence>
<evidence type="ECO:0000256" key="1">
    <source>
        <dbReference type="ARBA" id="ARBA00004651"/>
    </source>
</evidence>
<dbReference type="InterPro" id="IPR032808">
    <property type="entry name" value="DoxX"/>
</dbReference>
<evidence type="ECO:0000256" key="6">
    <source>
        <dbReference type="ARBA" id="ARBA00023136"/>
    </source>
</evidence>
<dbReference type="eggNOG" id="COG2259">
    <property type="taxonomic scope" value="Bacteria"/>
</dbReference>
<feature type="transmembrane region" description="Helical" evidence="7">
    <location>
        <begin position="82"/>
        <end position="100"/>
    </location>
</feature>
<dbReference type="PANTHER" id="PTHR33452:SF1">
    <property type="entry name" value="INNER MEMBRANE PROTEIN YPHA-RELATED"/>
    <property type="match status" value="1"/>
</dbReference>
<dbReference type="InterPro" id="IPR051907">
    <property type="entry name" value="DoxX-like_oxidoreductase"/>
</dbReference>
<accession>K2PYD9</accession>
<dbReference type="Pfam" id="PF07681">
    <property type="entry name" value="DoxX"/>
    <property type="match status" value="1"/>
</dbReference>
<protein>
    <submittedName>
        <fullName evidence="8">DoxX family protein</fullName>
    </submittedName>
</protein>
<evidence type="ECO:0000256" key="2">
    <source>
        <dbReference type="ARBA" id="ARBA00006679"/>
    </source>
</evidence>
<dbReference type="PATRIC" id="fig|555500.3.peg.637"/>
<name>K2PYD9_9FLAO</name>
<dbReference type="RefSeq" id="WP_008990488.1">
    <property type="nucleotide sequence ID" value="NZ_AMSG01000002.1"/>
</dbReference>
<dbReference type="GO" id="GO:0005886">
    <property type="term" value="C:plasma membrane"/>
    <property type="evidence" value="ECO:0007669"/>
    <property type="project" value="UniProtKB-SubCell"/>
</dbReference>
<reference evidence="8 9" key="1">
    <citation type="journal article" date="2012" name="J. Bacteriol.">
        <title>Genome Sequence of Galbibacter marinum Type Strain ck-I2-15.</title>
        <authorList>
            <person name="Lai Q."/>
            <person name="Li C."/>
            <person name="Shao Z."/>
        </authorList>
    </citation>
    <scope>NUCLEOTIDE SEQUENCE [LARGE SCALE GENOMIC DNA]</scope>
    <source>
        <strain evidence="9">ck-I2-15</strain>
    </source>
</reference>
<keyword evidence="6 7" id="KW-0472">Membrane</keyword>
<dbReference type="OrthoDB" id="9813193at2"/>
<comment type="subcellular location">
    <subcellularLocation>
        <location evidence="1">Cell membrane</location>
        <topology evidence="1">Multi-pass membrane protein</topology>
    </subcellularLocation>
</comment>
<feature type="transmembrane region" description="Helical" evidence="7">
    <location>
        <begin position="112"/>
        <end position="133"/>
    </location>
</feature>
<evidence type="ECO:0000313" key="9">
    <source>
        <dbReference type="Proteomes" id="UP000007364"/>
    </source>
</evidence>
<gene>
    <name evidence="8" type="ORF">I215_03063</name>
</gene>
<keyword evidence="5 7" id="KW-1133">Transmembrane helix</keyword>
<dbReference type="EMBL" id="AMSG01000002">
    <property type="protein sequence ID" value="EKF56469.1"/>
    <property type="molecule type" value="Genomic_DNA"/>
</dbReference>
<sequence length="136" mass="14911">MNKIFSVSRSASSVDLALLIARVGIGALMLVHGISKIPMLDQSPIQFYDFMGVGDELSLYLALFAEIGCSIFVILGCATRLVVIPLIITMLVAVFVIHAADPFVKQEMGLHYLLIYVMLLLTGAGRYSIDYLISKR</sequence>
<dbReference type="PANTHER" id="PTHR33452">
    <property type="entry name" value="OXIDOREDUCTASE CATD-RELATED"/>
    <property type="match status" value="1"/>
</dbReference>
<dbReference type="STRING" id="555500.I215_03063"/>
<evidence type="ECO:0000256" key="3">
    <source>
        <dbReference type="ARBA" id="ARBA00022475"/>
    </source>
</evidence>
<keyword evidence="4 7" id="KW-0812">Transmembrane</keyword>
<evidence type="ECO:0000256" key="5">
    <source>
        <dbReference type="ARBA" id="ARBA00022989"/>
    </source>
</evidence>
<evidence type="ECO:0000256" key="4">
    <source>
        <dbReference type="ARBA" id="ARBA00022692"/>
    </source>
</evidence>
<comment type="caution">
    <text evidence="8">The sequence shown here is derived from an EMBL/GenBank/DDBJ whole genome shotgun (WGS) entry which is preliminary data.</text>
</comment>
<proteinExistence type="inferred from homology"/>
<organism evidence="8 9">
    <name type="scientific">Galbibacter marinus</name>
    <dbReference type="NCBI Taxonomy" id="555500"/>
    <lineage>
        <taxon>Bacteria</taxon>
        <taxon>Pseudomonadati</taxon>
        <taxon>Bacteroidota</taxon>
        <taxon>Flavobacteriia</taxon>
        <taxon>Flavobacteriales</taxon>
        <taxon>Flavobacteriaceae</taxon>
        <taxon>Galbibacter</taxon>
    </lineage>
</organism>
<dbReference type="Proteomes" id="UP000007364">
    <property type="component" value="Unassembled WGS sequence"/>
</dbReference>
<keyword evidence="3" id="KW-1003">Cell membrane</keyword>
<comment type="similarity">
    <text evidence="2">Belongs to the DoxX family.</text>
</comment>
<dbReference type="AlphaFoldDB" id="K2PYD9"/>
<feature type="transmembrane region" description="Helical" evidence="7">
    <location>
        <begin position="57"/>
        <end position="75"/>
    </location>
</feature>
<evidence type="ECO:0000256" key="7">
    <source>
        <dbReference type="SAM" id="Phobius"/>
    </source>
</evidence>